<reference evidence="3" key="1">
    <citation type="submission" date="2010-02" db="EMBL/GenBank/DDBJ databases">
        <title>Complete sequence of Ferroglobus placidus DSM 10642.</title>
        <authorList>
            <consortium name="US DOE Joint Genome Institute"/>
            <person name="Lucas S."/>
            <person name="Copeland A."/>
            <person name="Lapidus A."/>
            <person name="Cheng J.-F."/>
            <person name="Bruce D."/>
            <person name="Goodwin L."/>
            <person name="Pitluck S."/>
            <person name="Saunders E."/>
            <person name="Brettin T."/>
            <person name="Detter J.C."/>
            <person name="Han C."/>
            <person name="Tapia R."/>
            <person name="Larimer F."/>
            <person name="Land M."/>
            <person name="Hauser L."/>
            <person name="Kyrpides N."/>
            <person name="Ivanova N."/>
            <person name="Holmes D."/>
            <person name="Lovley D."/>
            <person name="Kyrpides N."/>
            <person name="Anderson I.J."/>
            <person name="Woyke T."/>
        </authorList>
    </citation>
    <scope>NUCLEOTIDE SEQUENCE [LARGE SCALE GENOMIC DNA]</scope>
    <source>
        <strain evidence="3">DSM 10642 / AEDII12DO</strain>
    </source>
</reference>
<dbReference type="RefSeq" id="WP_012964563.1">
    <property type="nucleotide sequence ID" value="NC_013849.1"/>
</dbReference>
<protein>
    <submittedName>
        <fullName evidence="2">Uncharacterized protein</fullName>
    </submittedName>
</protein>
<dbReference type="EMBL" id="CP001899">
    <property type="protein sequence ID" value="ADC64214.1"/>
    <property type="molecule type" value="Genomic_DNA"/>
</dbReference>
<dbReference type="AlphaFoldDB" id="D3S0K0"/>
<keyword evidence="3" id="KW-1185">Reference proteome</keyword>
<feature type="transmembrane region" description="Helical" evidence="1">
    <location>
        <begin position="181"/>
        <end position="199"/>
    </location>
</feature>
<dbReference type="KEGG" id="fpl:Ferp_0022"/>
<keyword evidence="1" id="KW-0472">Membrane</keyword>
<evidence type="ECO:0000313" key="2">
    <source>
        <dbReference type="EMBL" id="ADC64214.1"/>
    </source>
</evidence>
<feature type="transmembrane region" description="Helical" evidence="1">
    <location>
        <begin position="57"/>
        <end position="82"/>
    </location>
</feature>
<dbReference type="HOGENOM" id="CLU_1227623_0_0_2"/>
<dbReference type="eggNOG" id="ENOG502N56E">
    <property type="taxonomic scope" value="Archaea"/>
</dbReference>
<evidence type="ECO:0000313" key="3">
    <source>
        <dbReference type="Proteomes" id="UP000002613"/>
    </source>
</evidence>
<proteinExistence type="predicted"/>
<keyword evidence="1" id="KW-0812">Transmembrane</keyword>
<keyword evidence="1" id="KW-1133">Transmembrane helix</keyword>
<name>D3S0K0_FERPA</name>
<feature type="transmembrane region" description="Helical" evidence="1">
    <location>
        <begin position="152"/>
        <end position="175"/>
    </location>
</feature>
<dbReference type="GeneID" id="8777514"/>
<dbReference type="OrthoDB" id="386328at2157"/>
<accession>D3S0K0</accession>
<gene>
    <name evidence="2" type="ordered locus">Ferp_0022</name>
</gene>
<reference evidence="2 3" key="2">
    <citation type="journal article" date="2011" name="Stand. Genomic Sci.">
        <title>Complete genome sequence of Ferroglobus placidus AEDII12DO.</title>
        <authorList>
            <person name="Anderson I."/>
            <person name="Risso C."/>
            <person name="Holmes D."/>
            <person name="Lucas S."/>
            <person name="Copeland A."/>
            <person name="Lapidus A."/>
            <person name="Cheng J.F."/>
            <person name="Bruce D."/>
            <person name="Goodwin L."/>
            <person name="Pitluck S."/>
            <person name="Saunders E."/>
            <person name="Brettin T."/>
            <person name="Detter J.C."/>
            <person name="Han C."/>
            <person name="Tapia R."/>
            <person name="Larimer F."/>
            <person name="Land M."/>
            <person name="Hauser L."/>
            <person name="Woyke T."/>
            <person name="Lovley D."/>
            <person name="Kyrpides N."/>
            <person name="Ivanova N."/>
        </authorList>
    </citation>
    <scope>NUCLEOTIDE SEQUENCE [LARGE SCALE GENOMIC DNA]</scope>
    <source>
        <strain evidence="3">DSM 10642 / AEDII12DO</strain>
    </source>
</reference>
<dbReference type="Proteomes" id="UP000002613">
    <property type="component" value="Chromosome"/>
</dbReference>
<organism evidence="2 3">
    <name type="scientific">Ferroglobus placidus (strain DSM 10642 / AEDII12DO)</name>
    <dbReference type="NCBI Taxonomy" id="589924"/>
    <lineage>
        <taxon>Archaea</taxon>
        <taxon>Methanobacteriati</taxon>
        <taxon>Methanobacteriota</taxon>
        <taxon>Archaeoglobi</taxon>
        <taxon>Archaeoglobales</taxon>
        <taxon>Archaeoglobaceae</taxon>
        <taxon>Ferroglobus</taxon>
    </lineage>
</organism>
<dbReference type="PaxDb" id="589924-Ferp_0022"/>
<sequence>MNALEALKAVEEKIRRGENAREDFWKLVGIVKRSKSVDEETLVRIAKIREEIFDKKLVLSLKSGTVIFASLVVLSNMLFLLISFKNLQFLLKAALLFAVESAVIYSSFIVGRLIGSLITGIKILGFYRYNPLELGMKLDIVSYLKAEQKNRVIFFLTPIVFENSVFLFQSLLLVYFNNEFYWVPLLLAISNLLLSYAVYKIKKTGELYRLIREIKILRELSEKPSAEKNQEHRKKS</sequence>
<evidence type="ECO:0000256" key="1">
    <source>
        <dbReference type="SAM" id="Phobius"/>
    </source>
</evidence>
<feature type="transmembrane region" description="Helical" evidence="1">
    <location>
        <begin position="102"/>
        <end position="127"/>
    </location>
</feature>